<evidence type="ECO:0000256" key="1">
    <source>
        <dbReference type="SAM" id="MobiDB-lite"/>
    </source>
</evidence>
<feature type="region of interest" description="Disordered" evidence="1">
    <location>
        <begin position="267"/>
        <end position="297"/>
    </location>
</feature>
<sequence length="467" mass="51453">MSNPPKPSFTPAKALELVPDHPLIRKHIPPDRTSNASMWSSEDSSLDINTRTRQGSLDVNRHAQRSKPVVSHPSKSAETDWSKNKGEQDAVRGGWGAPVSQGSTTTSSPLQSKADITMGWGASTVQTIPPATAAASVLGWSALPVQPKQEGASMITENGTEWNISTNQPTPEDVAWDAYTSEAVAATTTMVSDPAWEVPDTQITQENTATATESLLNWKYITDQSTLVQPAATIIESKSSCGEHEDIYGGWCTPSIEPNVAHLSQKNEATGTQDTSNLTAPVKNYHEPDYSSSLQNQGFKSPAELLKGNKEQKERLDISDKTGGWADYKEGVNLDHSLEKFTRVHKQEKNQVQVDFSARYTVNEASKTNDVKDVPDEIASNNLADKAESVHVKPQKLNERFCFKVEVDRNVYTDLVLYKDSNMFEAIDGLEKTQNICMENKVKAKLAMAIMRNIAMKIYNVEKKDLN</sequence>
<feature type="region of interest" description="Disordered" evidence="1">
    <location>
        <begin position="1"/>
        <end position="112"/>
    </location>
</feature>
<feature type="compositionally biased region" description="Polar residues" evidence="1">
    <location>
        <begin position="100"/>
        <end position="111"/>
    </location>
</feature>
<evidence type="ECO:0000313" key="3">
    <source>
        <dbReference type="Proteomes" id="UP000717996"/>
    </source>
</evidence>
<feature type="compositionally biased region" description="Polar residues" evidence="1">
    <location>
        <begin position="267"/>
        <end position="279"/>
    </location>
</feature>
<reference evidence="2" key="1">
    <citation type="journal article" date="2020" name="Microb. Genom.">
        <title>Genetic diversity of clinical and environmental Mucorales isolates obtained from an investigation of mucormycosis cases among solid organ transplant recipients.</title>
        <authorList>
            <person name="Nguyen M.H."/>
            <person name="Kaul D."/>
            <person name="Muto C."/>
            <person name="Cheng S.J."/>
            <person name="Richter R.A."/>
            <person name="Bruno V.M."/>
            <person name="Liu G."/>
            <person name="Beyhan S."/>
            <person name="Sundermann A.J."/>
            <person name="Mounaud S."/>
            <person name="Pasculle A.W."/>
            <person name="Nierman W.C."/>
            <person name="Driscoll E."/>
            <person name="Cumbie R."/>
            <person name="Clancy C.J."/>
            <person name="Dupont C.L."/>
        </authorList>
    </citation>
    <scope>NUCLEOTIDE SEQUENCE</scope>
    <source>
        <strain evidence="2">GL16</strain>
    </source>
</reference>
<protein>
    <submittedName>
        <fullName evidence="2">Uncharacterized protein</fullName>
    </submittedName>
</protein>
<accession>A0A9P6YLL9</accession>
<feature type="compositionally biased region" description="Basic and acidic residues" evidence="1">
    <location>
        <begin position="75"/>
        <end position="90"/>
    </location>
</feature>
<dbReference type="Proteomes" id="UP000717996">
    <property type="component" value="Unassembled WGS sequence"/>
</dbReference>
<evidence type="ECO:0000313" key="2">
    <source>
        <dbReference type="EMBL" id="KAG1551642.1"/>
    </source>
</evidence>
<feature type="compositionally biased region" description="Polar residues" evidence="1">
    <location>
        <begin position="32"/>
        <end position="57"/>
    </location>
</feature>
<proteinExistence type="predicted"/>
<name>A0A9P6YLL9_RHIOR</name>
<dbReference type="AlphaFoldDB" id="A0A9P6YLL9"/>
<dbReference type="OrthoDB" id="2215122at2759"/>
<gene>
    <name evidence="2" type="ORF">G6F51_001718</name>
</gene>
<organism evidence="2 3">
    <name type="scientific">Rhizopus oryzae</name>
    <name type="common">Mucormycosis agent</name>
    <name type="synonym">Rhizopus arrhizus var. delemar</name>
    <dbReference type="NCBI Taxonomy" id="64495"/>
    <lineage>
        <taxon>Eukaryota</taxon>
        <taxon>Fungi</taxon>
        <taxon>Fungi incertae sedis</taxon>
        <taxon>Mucoromycota</taxon>
        <taxon>Mucoromycotina</taxon>
        <taxon>Mucoromycetes</taxon>
        <taxon>Mucorales</taxon>
        <taxon>Mucorineae</taxon>
        <taxon>Rhizopodaceae</taxon>
        <taxon>Rhizopus</taxon>
    </lineage>
</organism>
<dbReference type="EMBL" id="JAANIT010000134">
    <property type="protein sequence ID" value="KAG1551642.1"/>
    <property type="molecule type" value="Genomic_DNA"/>
</dbReference>
<comment type="caution">
    <text evidence="2">The sequence shown here is derived from an EMBL/GenBank/DDBJ whole genome shotgun (WGS) entry which is preliminary data.</text>
</comment>